<evidence type="ECO:0000313" key="11">
    <source>
        <dbReference type="EMBL" id="KAJ3257552.1"/>
    </source>
</evidence>
<keyword evidence="10" id="KW-0472">Membrane</keyword>
<keyword evidence="7" id="KW-0931">ER-Golgi transport</keyword>
<evidence type="ECO:0000256" key="2">
    <source>
        <dbReference type="ARBA" id="ARBA00022448"/>
    </source>
</evidence>
<dbReference type="GO" id="GO:0015031">
    <property type="term" value="P:protein transport"/>
    <property type="evidence" value="ECO:0007669"/>
    <property type="project" value="UniProtKB-KW"/>
</dbReference>
<dbReference type="GO" id="GO:0003400">
    <property type="term" value="P:regulation of COPII vesicle coating"/>
    <property type="evidence" value="ECO:0007669"/>
    <property type="project" value="TreeGrafter"/>
</dbReference>
<dbReference type="PANTHER" id="PTHR23284:SF0">
    <property type="entry name" value="PROLACTIN REGULATORY ELEMENT-BINDING PROTEIN"/>
    <property type="match status" value="1"/>
</dbReference>
<keyword evidence="4" id="KW-0812">Transmembrane</keyword>
<evidence type="ECO:0000256" key="10">
    <source>
        <dbReference type="ARBA" id="ARBA00023136"/>
    </source>
</evidence>
<dbReference type="Proteomes" id="UP001210925">
    <property type="component" value="Unassembled WGS sequence"/>
</dbReference>
<reference evidence="11" key="1">
    <citation type="submission" date="2020-05" db="EMBL/GenBank/DDBJ databases">
        <title>Phylogenomic resolution of chytrid fungi.</title>
        <authorList>
            <person name="Stajich J.E."/>
            <person name="Amses K."/>
            <person name="Simmons R."/>
            <person name="Seto K."/>
            <person name="Myers J."/>
            <person name="Bonds A."/>
            <person name="Quandt C.A."/>
            <person name="Barry K."/>
            <person name="Liu P."/>
            <person name="Grigoriev I."/>
            <person name="Longcore J.E."/>
            <person name="James T.Y."/>
        </authorList>
    </citation>
    <scope>NUCLEOTIDE SEQUENCE</scope>
    <source>
        <strain evidence="11">PLAUS21</strain>
    </source>
</reference>
<evidence type="ECO:0000256" key="9">
    <source>
        <dbReference type="ARBA" id="ARBA00022989"/>
    </source>
</evidence>
<dbReference type="GO" id="GO:0005789">
    <property type="term" value="C:endoplasmic reticulum membrane"/>
    <property type="evidence" value="ECO:0007669"/>
    <property type="project" value="UniProtKB-SubCell"/>
</dbReference>
<evidence type="ECO:0000256" key="1">
    <source>
        <dbReference type="ARBA" id="ARBA00004389"/>
    </source>
</evidence>
<keyword evidence="6" id="KW-0256">Endoplasmic reticulum</keyword>
<dbReference type="InterPro" id="IPR045260">
    <property type="entry name" value="Sec12-like"/>
</dbReference>
<comment type="caution">
    <text evidence="11">The sequence shown here is derived from an EMBL/GenBank/DDBJ whole genome shotgun (WGS) entry which is preliminary data.</text>
</comment>
<evidence type="ECO:0000313" key="12">
    <source>
        <dbReference type="Proteomes" id="UP001210925"/>
    </source>
</evidence>
<protein>
    <submittedName>
        <fullName evidence="11">Uncharacterized protein</fullName>
    </submittedName>
</protein>
<evidence type="ECO:0000256" key="6">
    <source>
        <dbReference type="ARBA" id="ARBA00022824"/>
    </source>
</evidence>
<dbReference type="Gene3D" id="2.130.10.10">
    <property type="entry name" value="YVTN repeat-like/Quinoprotein amine dehydrogenase"/>
    <property type="match status" value="1"/>
</dbReference>
<comment type="subcellular location">
    <subcellularLocation>
        <location evidence="1">Endoplasmic reticulum membrane</location>
        <topology evidence="1">Single-pass membrane protein</topology>
    </subcellularLocation>
</comment>
<keyword evidence="5" id="KW-0677">Repeat</keyword>
<dbReference type="PANTHER" id="PTHR23284">
    <property type="entry name" value="PROLACTIN REGULATORY ELEMENT BINDING PROTEIN"/>
    <property type="match status" value="1"/>
</dbReference>
<dbReference type="InterPro" id="IPR015943">
    <property type="entry name" value="WD40/YVTN_repeat-like_dom_sf"/>
</dbReference>
<evidence type="ECO:0000256" key="5">
    <source>
        <dbReference type="ARBA" id="ARBA00022737"/>
    </source>
</evidence>
<keyword evidence="8" id="KW-0653">Protein transport</keyword>
<dbReference type="SUPFAM" id="SSF50978">
    <property type="entry name" value="WD40 repeat-like"/>
    <property type="match status" value="1"/>
</dbReference>
<evidence type="ECO:0000256" key="3">
    <source>
        <dbReference type="ARBA" id="ARBA00022574"/>
    </source>
</evidence>
<proteinExistence type="predicted"/>
<dbReference type="GO" id="GO:0006888">
    <property type="term" value="P:endoplasmic reticulum to Golgi vesicle-mediated transport"/>
    <property type="evidence" value="ECO:0007669"/>
    <property type="project" value="TreeGrafter"/>
</dbReference>
<gene>
    <name evidence="11" type="ORF">HK103_004461</name>
</gene>
<organism evidence="11 12">
    <name type="scientific">Boothiomyces macroporosus</name>
    <dbReference type="NCBI Taxonomy" id="261099"/>
    <lineage>
        <taxon>Eukaryota</taxon>
        <taxon>Fungi</taxon>
        <taxon>Fungi incertae sedis</taxon>
        <taxon>Chytridiomycota</taxon>
        <taxon>Chytridiomycota incertae sedis</taxon>
        <taxon>Chytridiomycetes</taxon>
        <taxon>Rhizophydiales</taxon>
        <taxon>Terramycetaceae</taxon>
        <taxon>Boothiomyces</taxon>
    </lineage>
</organism>
<sequence length="293" mass="32880">MSLKYQSHTVGFPVFTVTNAGNNSEFLVGGGGGGTKVNSKLELEIVSEHVFDKTDDGCMTVAAHPTKRAFIAGVNKSAEEIKKGNNINARFFLLQNNSMVLYPDKSVATLSSTDPYHFQKCSRFTRDGKIFISGTSEGYLTMWNWPDMTPYLSPMNFDNEITDIHVDSNNANIAVVTSDKLRVLDLQKGKIRWAYSETKFNNIQCEIRCARYNVLTRFGNENELYLVLNSKSKKDGFILKFDTSTWQLKKSKRVCSKPITAFNISDNGKLLCFGSADMSINVIDSERFSVTLY</sequence>
<keyword evidence="12" id="KW-1185">Reference proteome</keyword>
<dbReference type="GO" id="GO:0005085">
    <property type="term" value="F:guanyl-nucleotide exchange factor activity"/>
    <property type="evidence" value="ECO:0007669"/>
    <property type="project" value="InterPro"/>
</dbReference>
<keyword evidence="2" id="KW-0813">Transport</keyword>
<dbReference type="AlphaFoldDB" id="A0AAD5UGI7"/>
<dbReference type="SMART" id="SM00320">
    <property type="entry name" value="WD40"/>
    <property type="match status" value="3"/>
</dbReference>
<evidence type="ECO:0000256" key="7">
    <source>
        <dbReference type="ARBA" id="ARBA00022892"/>
    </source>
</evidence>
<evidence type="ECO:0000256" key="4">
    <source>
        <dbReference type="ARBA" id="ARBA00022692"/>
    </source>
</evidence>
<accession>A0AAD5UGI7</accession>
<keyword evidence="3" id="KW-0853">WD repeat</keyword>
<keyword evidence="9" id="KW-1133">Transmembrane helix</keyword>
<dbReference type="InterPro" id="IPR001680">
    <property type="entry name" value="WD40_rpt"/>
</dbReference>
<dbReference type="EMBL" id="JADGKB010000037">
    <property type="protein sequence ID" value="KAJ3257552.1"/>
    <property type="molecule type" value="Genomic_DNA"/>
</dbReference>
<name>A0AAD5UGI7_9FUNG</name>
<evidence type="ECO:0000256" key="8">
    <source>
        <dbReference type="ARBA" id="ARBA00022927"/>
    </source>
</evidence>
<dbReference type="InterPro" id="IPR036322">
    <property type="entry name" value="WD40_repeat_dom_sf"/>
</dbReference>